<comment type="caution">
    <text evidence="1">The sequence shown here is derived from an EMBL/GenBank/DDBJ whole genome shotgun (WGS) entry which is preliminary data.</text>
</comment>
<dbReference type="InterPro" id="IPR036388">
    <property type="entry name" value="WH-like_DNA-bd_sf"/>
</dbReference>
<keyword evidence="2" id="KW-1185">Reference proteome</keyword>
<dbReference type="OrthoDB" id="9806345at2"/>
<organism evidence="1 2">
    <name type="scientific">Palleronia aestuarii</name>
    <dbReference type="NCBI Taxonomy" id="568105"/>
    <lineage>
        <taxon>Bacteria</taxon>
        <taxon>Pseudomonadati</taxon>
        <taxon>Pseudomonadota</taxon>
        <taxon>Alphaproteobacteria</taxon>
        <taxon>Rhodobacterales</taxon>
        <taxon>Roseobacteraceae</taxon>
        <taxon>Palleronia</taxon>
    </lineage>
</organism>
<dbReference type="EMBL" id="QKZL01000027">
    <property type="protein sequence ID" value="PZX11881.1"/>
    <property type="molecule type" value="Genomic_DNA"/>
</dbReference>
<dbReference type="AlphaFoldDB" id="A0A2W7MW60"/>
<gene>
    <name evidence="1" type="ORF">LX81_03757</name>
</gene>
<dbReference type="GO" id="GO:0003677">
    <property type="term" value="F:DNA binding"/>
    <property type="evidence" value="ECO:0007669"/>
    <property type="project" value="UniProtKB-KW"/>
</dbReference>
<reference evidence="1 2" key="1">
    <citation type="submission" date="2018-06" db="EMBL/GenBank/DDBJ databases">
        <title>Genomic Encyclopedia of Archaeal and Bacterial Type Strains, Phase II (KMG-II): from individual species to whole genera.</title>
        <authorList>
            <person name="Goeker M."/>
        </authorList>
    </citation>
    <scope>NUCLEOTIDE SEQUENCE [LARGE SCALE GENOMIC DNA]</scope>
    <source>
        <strain evidence="1 2">DSM 22009</strain>
    </source>
</reference>
<dbReference type="InterPro" id="IPR037171">
    <property type="entry name" value="NagB/RpiA_transferase-like"/>
</dbReference>
<evidence type="ECO:0000313" key="1">
    <source>
        <dbReference type="EMBL" id="PZX11881.1"/>
    </source>
</evidence>
<name>A0A2W7MW60_9RHOB</name>
<evidence type="ECO:0000313" key="2">
    <source>
        <dbReference type="Proteomes" id="UP000248916"/>
    </source>
</evidence>
<dbReference type="SUPFAM" id="SSF100950">
    <property type="entry name" value="NagB/RpiA/CoA transferase-like"/>
    <property type="match status" value="1"/>
</dbReference>
<protein>
    <submittedName>
        <fullName evidence="1">DNA-binding transcriptional regulator LsrR (DeoR family)</fullName>
    </submittedName>
</protein>
<dbReference type="Proteomes" id="UP000248916">
    <property type="component" value="Unassembled WGS sequence"/>
</dbReference>
<dbReference type="RefSeq" id="WP_111538780.1">
    <property type="nucleotide sequence ID" value="NZ_QKZL01000027.1"/>
</dbReference>
<accession>A0A2W7MW60</accession>
<dbReference type="Gene3D" id="1.10.10.10">
    <property type="entry name" value="Winged helix-like DNA-binding domain superfamily/Winged helix DNA-binding domain"/>
    <property type="match status" value="1"/>
</dbReference>
<dbReference type="Gene3D" id="3.40.50.1360">
    <property type="match status" value="1"/>
</dbReference>
<keyword evidence="1" id="KW-0238">DNA-binding</keyword>
<sequence>MPQSKDASYDRRARFAAYLHAMHDMPQAEIGHVLGGLSQSHVSRLLTHAERAGYLVVERRLSDDALDEDDRRALRDLLAPAGLIERLTTFCEAVGQATPNVVVHQSGPGTTEGAMALRRRRFGRAAAGGLATLLRDQALVGVAWGRTLGAVVDGIAHSKAPRPVRGDIEIVPVCAELLTVPQRDLSSSRIAERLFDVLVSDRRPVPQLTGFPAYVPRHYDGPAREAIWRLIRDAPNYDRILHGPDSLAGRMDALLTAVGHTELLVLGGLDDLLRAAGMRAEELHRLVIGDIGGILVPRPDATQGDREVIAELNAMWTGISLDQVTTIARRARLGSPAAGVVVFALRSDRAPTLVEVVRQGLASHLVIDHEAAAGLNACLKELL</sequence>
<proteinExistence type="predicted"/>